<name>A0A379ZJT1_SERMA</name>
<accession>A0A379ZJT1</accession>
<protein>
    <submittedName>
        <fullName evidence="2">Uncharacterized protein</fullName>
    </submittedName>
</protein>
<reference evidence="2 3" key="1">
    <citation type="submission" date="2018-06" db="EMBL/GenBank/DDBJ databases">
        <authorList>
            <consortium name="Pathogen Informatics"/>
            <person name="Doyle S."/>
        </authorList>
    </citation>
    <scope>NUCLEOTIDE SEQUENCE [LARGE SCALE GENOMIC DNA]</scope>
    <source>
        <strain evidence="2 3">NCTC10211</strain>
    </source>
</reference>
<keyword evidence="1" id="KW-1133">Transmembrane helix</keyword>
<sequence length="64" mass="6645">MIVALFNGSFGSTTPGSLMEKIVSILTGEGLQRFNIVPGNLLNAVICLAIGIYIPARGAALARL</sequence>
<evidence type="ECO:0000313" key="3">
    <source>
        <dbReference type="Proteomes" id="UP000254765"/>
    </source>
</evidence>
<keyword evidence="1" id="KW-0472">Membrane</keyword>
<evidence type="ECO:0000256" key="1">
    <source>
        <dbReference type="SAM" id="Phobius"/>
    </source>
</evidence>
<dbReference type="Proteomes" id="UP000254765">
    <property type="component" value="Unassembled WGS sequence"/>
</dbReference>
<gene>
    <name evidence="2" type="ORF">NCTC10211_03836</name>
</gene>
<organism evidence="2 3">
    <name type="scientific">Serratia marcescens</name>
    <dbReference type="NCBI Taxonomy" id="615"/>
    <lineage>
        <taxon>Bacteria</taxon>
        <taxon>Pseudomonadati</taxon>
        <taxon>Pseudomonadota</taxon>
        <taxon>Gammaproteobacteria</taxon>
        <taxon>Enterobacterales</taxon>
        <taxon>Yersiniaceae</taxon>
        <taxon>Serratia</taxon>
    </lineage>
</organism>
<dbReference type="AlphaFoldDB" id="A0A379ZJT1"/>
<evidence type="ECO:0000313" key="2">
    <source>
        <dbReference type="EMBL" id="SUI62650.1"/>
    </source>
</evidence>
<keyword evidence="1" id="KW-0812">Transmembrane</keyword>
<dbReference type="EMBL" id="UGYK01000002">
    <property type="protein sequence ID" value="SUI62650.1"/>
    <property type="molecule type" value="Genomic_DNA"/>
</dbReference>
<proteinExistence type="predicted"/>
<feature type="transmembrane region" description="Helical" evidence="1">
    <location>
        <begin position="36"/>
        <end position="56"/>
    </location>
</feature>